<evidence type="ECO:0000256" key="2">
    <source>
        <dbReference type="ARBA" id="ARBA00010876"/>
    </source>
</evidence>
<comment type="similarity">
    <text evidence="2 7">Belongs to the pseudouridine synthase RluA family.</text>
</comment>
<dbReference type="InterPro" id="IPR006224">
    <property type="entry name" value="PsdUridine_synth_RluA-like_CS"/>
</dbReference>
<dbReference type="InterPro" id="IPR002942">
    <property type="entry name" value="S4_RNA-bd"/>
</dbReference>
<dbReference type="OrthoDB" id="9807829at2"/>
<dbReference type="SMART" id="SM00363">
    <property type="entry name" value="S4"/>
    <property type="match status" value="1"/>
</dbReference>
<gene>
    <name evidence="9" type="ORF">FFIC_282060</name>
</gene>
<evidence type="ECO:0000256" key="4">
    <source>
        <dbReference type="ARBA" id="ARBA00023235"/>
    </source>
</evidence>
<dbReference type="PANTHER" id="PTHR21600">
    <property type="entry name" value="MITOCHONDRIAL RNA PSEUDOURIDINE SYNTHASE"/>
    <property type="match status" value="1"/>
</dbReference>
<dbReference type="Gene3D" id="3.10.290.10">
    <property type="entry name" value="RNA-binding S4 domain"/>
    <property type="match status" value="1"/>
</dbReference>
<dbReference type="CDD" id="cd02869">
    <property type="entry name" value="PseudoU_synth_RluA_like"/>
    <property type="match status" value="1"/>
</dbReference>
<dbReference type="Gene3D" id="3.30.2350.10">
    <property type="entry name" value="Pseudouridine synthase"/>
    <property type="match status" value="1"/>
</dbReference>
<dbReference type="PROSITE" id="PS50889">
    <property type="entry name" value="S4"/>
    <property type="match status" value="1"/>
</dbReference>
<dbReference type="PANTHER" id="PTHR21600:SF44">
    <property type="entry name" value="RIBOSOMAL LARGE SUBUNIT PSEUDOURIDINE SYNTHASE D"/>
    <property type="match status" value="1"/>
</dbReference>
<evidence type="ECO:0000313" key="9">
    <source>
        <dbReference type="EMBL" id="GAP00196.1"/>
    </source>
</evidence>
<reference evidence="9 10" key="1">
    <citation type="journal article" date="2015" name="BMC Genomics">
        <title>Comparative genomics of Fructobacillus spp. and Leuconostoc spp. reveals niche-specific evolution of Fructobacillus spp.</title>
        <authorList>
            <person name="Endo A."/>
            <person name="Tanizawa Y."/>
            <person name="Tanaka N."/>
            <person name="Maeno S."/>
            <person name="Kumar H."/>
            <person name="Shiwa Y."/>
            <person name="Okada S."/>
            <person name="Yoshikawa H."/>
            <person name="Dicks L."/>
            <person name="Nakagawa J."/>
            <person name="Arita M."/>
        </authorList>
    </citation>
    <scope>NUCLEOTIDE SEQUENCE [LARGE SCALE GENOMIC DNA]</scope>
    <source>
        <strain evidence="9 10">JCM 12225</strain>
    </source>
</reference>
<keyword evidence="4 7" id="KW-0413">Isomerase</keyword>
<dbReference type="Pfam" id="PF00849">
    <property type="entry name" value="PseudoU_synth_2"/>
    <property type="match status" value="1"/>
</dbReference>
<evidence type="ECO:0000313" key="10">
    <source>
        <dbReference type="Proteomes" id="UP000253891"/>
    </source>
</evidence>
<evidence type="ECO:0000256" key="6">
    <source>
        <dbReference type="PROSITE-ProRule" id="PRU00182"/>
    </source>
</evidence>
<proteinExistence type="inferred from homology"/>
<dbReference type="RefSeq" id="WP_061993527.1">
    <property type="nucleotide sequence ID" value="NZ_DF968005.1"/>
</dbReference>
<dbReference type="InterPro" id="IPR006225">
    <property type="entry name" value="PsdUridine_synth_RluC/D"/>
</dbReference>
<evidence type="ECO:0000256" key="7">
    <source>
        <dbReference type="RuleBase" id="RU362028"/>
    </source>
</evidence>
<dbReference type="SUPFAM" id="SSF55174">
    <property type="entry name" value="Alpha-L RNA-binding motif"/>
    <property type="match status" value="1"/>
</dbReference>
<accession>A0A0K8MI14</accession>
<dbReference type="Proteomes" id="UP000253891">
    <property type="component" value="Unassembled WGS sequence"/>
</dbReference>
<dbReference type="SUPFAM" id="SSF55120">
    <property type="entry name" value="Pseudouridine synthase"/>
    <property type="match status" value="1"/>
</dbReference>
<evidence type="ECO:0000256" key="1">
    <source>
        <dbReference type="ARBA" id="ARBA00000073"/>
    </source>
</evidence>
<dbReference type="EC" id="5.4.99.-" evidence="7"/>
<comment type="catalytic activity">
    <reaction evidence="1 7">
        <text>a uridine in RNA = a pseudouridine in RNA</text>
        <dbReference type="Rhea" id="RHEA:48348"/>
        <dbReference type="Rhea" id="RHEA-COMP:12068"/>
        <dbReference type="Rhea" id="RHEA-COMP:12069"/>
        <dbReference type="ChEBI" id="CHEBI:65314"/>
        <dbReference type="ChEBI" id="CHEBI:65315"/>
    </reaction>
</comment>
<dbReference type="GO" id="GO:0000455">
    <property type="term" value="P:enzyme-directed rRNA pseudouridine synthesis"/>
    <property type="evidence" value="ECO:0007669"/>
    <property type="project" value="TreeGrafter"/>
</dbReference>
<dbReference type="FunFam" id="3.30.2350.10:FF:000006">
    <property type="entry name" value="Pseudouridine synthase"/>
    <property type="match status" value="1"/>
</dbReference>
<dbReference type="InterPro" id="IPR050188">
    <property type="entry name" value="RluA_PseudoU_synthase"/>
</dbReference>
<dbReference type="Pfam" id="PF01479">
    <property type="entry name" value="S4"/>
    <property type="match status" value="1"/>
</dbReference>
<dbReference type="STRING" id="157463.GCA_001047075_01099"/>
<evidence type="ECO:0000256" key="5">
    <source>
        <dbReference type="PIRSR" id="PIRSR606225-1"/>
    </source>
</evidence>
<sequence>MADAQTIVITADQAGGRLDAVLSQADLTYSRSALANLIKAGCVLVNGQTVKRSYVVKEADEIVITPPETKETALEAENIPLDIVYEDDDLLVVNKPQGMVVHPAPGHPGGTLVNALLYHAPLSTINGEFRPGIVHRIDRDTSGLLMVAKNDAAHQALAAELKAHKTQRIYYALVRGNFTENEGTIDAPLGRHPKDRQKQAVIAGGREAVTHFKVVERFQGYTLLELALETGRTHQIRVHLAYIGHPVIGDNVYGHQDKILNIKLPGQLLHAKTLVLTQPQTQETLRFDSELPAIFQQVLTGLRVEDSKFDNQ</sequence>
<evidence type="ECO:0000256" key="3">
    <source>
        <dbReference type="ARBA" id="ARBA00022884"/>
    </source>
</evidence>
<name>A0A0K8MI14_9LACO</name>
<dbReference type="EMBL" id="DF968005">
    <property type="protein sequence ID" value="GAP00196.1"/>
    <property type="molecule type" value="Genomic_DNA"/>
</dbReference>
<dbReference type="InterPro" id="IPR006145">
    <property type="entry name" value="PsdUridine_synth_RsuA/RluA"/>
</dbReference>
<feature type="active site" evidence="5">
    <location>
        <position position="138"/>
    </location>
</feature>
<dbReference type="GO" id="GO:0003723">
    <property type="term" value="F:RNA binding"/>
    <property type="evidence" value="ECO:0007669"/>
    <property type="project" value="UniProtKB-KW"/>
</dbReference>
<feature type="domain" description="RNA-binding S4" evidence="8">
    <location>
        <begin position="16"/>
        <end position="80"/>
    </location>
</feature>
<keyword evidence="10" id="KW-1185">Reference proteome</keyword>
<protein>
    <recommendedName>
        <fullName evidence="7">Pseudouridine synthase</fullName>
        <ecNumber evidence="7">5.4.99.-</ecNumber>
    </recommendedName>
</protein>
<keyword evidence="3 6" id="KW-0694">RNA-binding</keyword>
<dbReference type="GO" id="GO:0120159">
    <property type="term" value="F:rRNA pseudouridine synthase activity"/>
    <property type="evidence" value="ECO:0007669"/>
    <property type="project" value="UniProtKB-ARBA"/>
</dbReference>
<evidence type="ECO:0000259" key="8">
    <source>
        <dbReference type="SMART" id="SM00363"/>
    </source>
</evidence>
<dbReference type="InterPro" id="IPR036986">
    <property type="entry name" value="S4_RNA-bd_sf"/>
</dbReference>
<dbReference type="AlphaFoldDB" id="A0A0K8MI14"/>
<comment type="function">
    <text evidence="7">Responsible for synthesis of pseudouridine from uracil.</text>
</comment>
<dbReference type="CDD" id="cd00165">
    <property type="entry name" value="S4"/>
    <property type="match status" value="1"/>
</dbReference>
<dbReference type="InterPro" id="IPR020103">
    <property type="entry name" value="PsdUridine_synth_cat_dom_sf"/>
</dbReference>
<organism evidence="9 10">
    <name type="scientific">Fructobacillus ficulneus</name>
    <dbReference type="NCBI Taxonomy" id="157463"/>
    <lineage>
        <taxon>Bacteria</taxon>
        <taxon>Bacillati</taxon>
        <taxon>Bacillota</taxon>
        <taxon>Bacilli</taxon>
        <taxon>Lactobacillales</taxon>
        <taxon>Lactobacillaceae</taxon>
        <taxon>Fructobacillus</taxon>
    </lineage>
</organism>
<dbReference type="NCBIfam" id="TIGR00005">
    <property type="entry name" value="rluA_subfam"/>
    <property type="match status" value="1"/>
</dbReference>
<dbReference type="PROSITE" id="PS01129">
    <property type="entry name" value="PSI_RLU"/>
    <property type="match status" value="1"/>
</dbReference>